<keyword evidence="2 7" id="KW-0645">Protease</keyword>
<dbReference type="InterPro" id="IPR045090">
    <property type="entry name" value="Pept_M3A_M3B"/>
</dbReference>
<evidence type="ECO:0000256" key="2">
    <source>
        <dbReference type="ARBA" id="ARBA00022670"/>
    </source>
</evidence>
<evidence type="ECO:0000313" key="9">
    <source>
        <dbReference type="EMBL" id="KAE8163767.1"/>
    </source>
</evidence>
<dbReference type="PANTHER" id="PTHR11804">
    <property type="entry name" value="PROTEASE M3 THIMET OLIGOPEPTIDASE-RELATED"/>
    <property type="match status" value="1"/>
</dbReference>
<evidence type="ECO:0000256" key="7">
    <source>
        <dbReference type="RuleBase" id="RU003435"/>
    </source>
</evidence>
<evidence type="ECO:0000256" key="1">
    <source>
        <dbReference type="ARBA" id="ARBA00006040"/>
    </source>
</evidence>
<comment type="cofactor">
    <cofactor evidence="7">
        <name>Zn(2+)</name>
        <dbReference type="ChEBI" id="CHEBI:29105"/>
    </cofactor>
    <text evidence="7">Binds 1 zinc ion.</text>
</comment>
<dbReference type="OrthoDB" id="534666at2759"/>
<evidence type="ECO:0000256" key="6">
    <source>
        <dbReference type="ARBA" id="ARBA00023049"/>
    </source>
</evidence>
<dbReference type="GO" id="GO:0005758">
    <property type="term" value="C:mitochondrial intermembrane space"/>
    <property type="evidence" value="ECO:0007669"/>
    <property type="project" value="TreeGrafter"/>
</dbReference>
<dbReference type="EMBL" id="ML738614">
    <property type="protein sequence ID" value="KAE8163767.1"/>
    <property type="molecule type" value="Genomic_DNA"/>
</dbReference>
<dbReference type="PANTHER" id="PTHR11804:SF84">
    <property type="entry name" value="SACCHAROLYSIN"/>
    <property type="match status" value="1"/>
</dbReference>
<dbReference type="GO" id="GO:0046872">
    <property type="term" value="F:metal ion binding"/>
    <property type="evidence" value="ECO:0007669"/>
    <property type="project" value="UniProtKB-UniRule"/>
</dbReference>
<dbReference type="FunFam" id="3.40.390.10:FF:000006">
    <property type="entry name" value="Thimet oligopeptidase 1"/>
    <property type="match status" value="1"/>
</dbReference>
<evidence type="ECO:0000256" key="3">
    <source>
        <dbReference type="ARBA" id="ARBA00022723"/>
    </source>
</evidence>
<dbReference type="GO" id="GO:0006518">
    <property type="term" value="P:peptide metabolic process"/>
    <property type="evidence" value="ECO:0007669"/>
    <property type="project" value="TreeGrafter"/>
</dbReference>
<dbReference type="Gene3D" id="1.20.1050.40">
    <property type="entry name" value="Endopeptidase. Chain P, domain 1"/>
    <property type="match status" value="1"/>
</dbReference>
<gene>
    <name evidence="9" type="ORF">BDV40DRAFT_311521</name>
</gene>
<sequence>MAFPEQRNPPQQPPTFTASPVSIIQDTKYLIERAREGQNQIKRNVQLNTATFINVILPLAHIDNTLASKSHILVFHKAVSANPEMRNASMEARNLLDSYNVETMMDDDLFALVDTVIHKNENLDLESYRLLKKIYIGYIRHGLRLSPGYQRDRLRDIQSRLSWIKAEFQKNLAEANSAEGIWFTAAELDGLPGGFISTLKRVKVGVVSEDKFQVTFNDADFFQTLRYARDSETRRRIYIANENKCGQNVSLFREAILLRDEAARLLGYPSHAALRIEDKMAKCPKTVNSFLSNLQAQLRINGQKEVQKLKQLKKADLESRGEPFDGRYFLWDHQYYHRMMLETQYSVHQQKIAEYFPLQSTITGMLSICETLFGLVFRVFRREERTGPASPRNALVWHEDVEVFSVWNGDEDGGFVGYLYMDLYLREGKYANAANFNLIPGYIQENGTRRYPATALVCNFSKPSSKTPSLLKHDEVITLFHELGHGIHDLVSKTIYSHFHGTETEVDFGEAPSQMLENWCWTPSVLRSLSRHYSYLSSEYLDHWKEQADGEPRPHEQMPDAMIGSLLRAKHVNSALFHLRQLHFAMFDMVVHEPDDHHTIEGLDISAKYNDLLAKILPMDVPEGDNWGHGQTRFQHLLGEYDAGYYSYLFSKVYSTDMFYTVFKADPMNCSKGRRYRYTVLEKGGSLDGMKILTDFLRRQPQADAFYKELCQG</sequence>
<keyword evidence="6 7" id="KW-0482">Metalloprotease</keyword>
<name>A0A5N6UYT1_ASPTM</name>
<accession>A0A5N6UYT1</accession>
<dbReference type="InterPro" id="IPR024080">
    <property type="entry name" value="Neurolysin/TOP_N"/>
</dbReference>
<keyword evidence="5 7" id="KW-0862">Zinc</keyword>
<dbReference type="Gene3D" id="1.10.1370.10">
    <property type="entry name" value="Neurolysin, domain 3"/>
    <property type="match status" value="1"/>
</dbReference>
<reference evidence="9 10" key="1">
    <citation type="submission" date="2019-04" db="EMBL/GenBank/DDBJ databases">
        <title>Friends and foes A comparative genomics study of 23 Aspergillus species from section Flavi.</title>
        <authorList>
            <consortium name="DOE Joint Genome Institute"/>
            <person name="Kjaerbolling I."/>
            <person name="Vesth T."/>
            <person name="Frisvad J.C."/>
            <person name="Nybo J.L."/>
            <person name="Theobald S."/>
            <person name="Kildgaard S."/>
            <person name="Isbrandt T."/>
            <person name="Kuo A."/>
            <person name="Sato A."/>
            <person name="Lyhne E.K."/>
            <person name="Kogle M.E."/>
            <person name="Wiebenga A."/>
            <person name="Kun R.S."/>
            <person name="Lubbers R.J."/>
            <person name="Makela M.R."/>
            <person name="Barry K."/>
            <person name="Chovatia M."/>
            <person name="Clum A."/>
            <person name="Daum C."/>
            <person name="Haridas S."/>
            <person name="He G."/>
            <person name="LaButti K."/>
            <person name="Lipzen A."/>
            <person name="Mondo S."/>
            <person name="Riley R."/>
            <person name="Salamov A."/>
            <person name="Simmons B.A."/>
            <person name="Magnuson J.K."/>
            <person name="Henrissat B."/>
            <person name="Mortensen U.H."/>
            <person name="Larsen T.O."/>
            <person name="Devries R.P."/>
            <person name="Grigoriev I.V."/>
            <person name="Machida M."/>
            <person name="Baker S.E."/>
            <person name="Andersen M.R."/>
        </authorList>
    </citation>
    <scope>NUCLEOTIDE SEQUENCE [LARGE SCALE GENOMIC DNA]</scope>
    <source>
        <strain evidence="9 10">CBS 117626</strain>
    </source>
</reference>
<organism evidence="9 10">
    <name type="scientific">Aspergillus tamarii</name>
    <dbReference type="NCBI Taxonomy" id="41984"/>
    <lineage>
        <taxon>Eukaryota</taxon>
        <taxon>Fungi</taxon>
        <taxon>Dikarya</taxon>
        <taxon>Ascomycota</taxon>
        <taxon>Pezizomycotina</taxon>
        <taxon>Eurotiomycetes</taxon>
        <taxon>Eurotiomycetidae</taxon>
        <taxon>Eurotiales</taxon>
        <taxon>Aspergillaceae</taxon>
        <taxon>Aspergillus</taxon>
        <taxon>Aspergillus subgen. Circumdati</taxon>
    </lineage>
</organism>
<dbReference type="AlphaFoldDB" id="A0A5N6UYT1"/>
<dbReference type="SUPFAM" id="SSF55486">
    <property type="entry name" value="Metalloproteases ('zincins'), catalytic domain"/>
    <property type="match status" value="1"/>
</dbReference>
<dbReference type="CDD" id="cd06455">
    <property type="entry name" value="M3A_TOP"/>
    <property type="match status" value="1"/>
</dbReference>
<proteinExistence type="inferred from homology"/>
<dbReference type="Proteomes" id="UP000326950">
    <property type="component" value="Unassembled WGS sequence"/>
</dbReference>
<evidence type="ECO:0000259" key="8">
    <source>
        <dbReference type="Pfam" id="PF01432"/>
    </source>
</evidence>
<dbReference type="GO" id="GO:0006508">
    <property type="term" value="P:proteolysis"/>
    <property type="evidence" value="ECO:0007669"/>
    <property type="project" value="UniProtKB-KW"/>
</dbReference>
<evidence type="ECO:0000313" key="10">
    <source>
        <dbReference type="Proteomes" id="UP000326950"/>
    </source>
</evidence>
<evidence type="ECO:0000256" key="5">
    <source>
        <dbReference type="ARBA" id="ARBA00022833"/>
    </source>
</evidence>
<protein>
    <submittedName>
        <fullName evidence="9">Peptidase family M3-domain-containing protein</fullName>
    </submittedName>
</protein>
<feature type="domain" description="Peptidase M3A/M3B catalytic" evidence="8">
    <location>
        <begin position="225"/>
        <end position="709"/>
    </location>
</feature>
<dbReference type="GO" id="GO:0004222">
    <property type="term" value="F:metalloendopeptidase activity"/>
    <property type="evidence" value="ECO:0007669"/>
    <property type="project" value="InterPro"/>
</dbReference>
<dbReference type="InterPro" id="IPR024077">
    <property type="entry name" value="Neurolysin/TOP_dom2"/>
</dbReference>
<keyword evidence="3 7" id="KW-0479">Metal-binding</keyword>
<keyword evidence="4 7" id="KW-0378">Hydrolase</keyword>
<dbReference type="InterPro" id="IPR001567">
    <property type="entry name" value="Pept_M3A_M3B_dom"/>
</dbReference>
<dbReference type="InterPro" id="IPR024079">
    <property type="entry name" value="MetalloPept_cat_dom_sf"/>
</dbReference>
<evidence type="ECO:0000256" key="4">
    <source>
        <dbReference type="ARBA" id="ARBA00022801"/>
    </source>
</evidence>
<dbReference type="Gene3D" id="3.40.390.10">
    <property type="entry name" value="Collagenase (Catalytic Domain)"/>
    <property type="match status" value="1"/>
</dbReference>
<comment type="similarity">
    <text evidence="1 7">Belongs to the peptidase M3 family.</text>
</comment>
<keyword evidence="10" id="KW-1185">Reference proteome</keyword>
<dbReference type="Pfam" id="PF01432">
    <property type="entry name" value="Peptidase_M3"/>
    <property type="match status" value="1"/>
</dbReference>